<dbReference type="EMBL" id="CP051672">
    <property type="protein sequence ID" value="QJE30029.1"/>
    <property type="molecule type" value="Genomic_DNA"/>
</dbReference>
<proteinExistence type="predicted"/>
<gene>
    <name evidence="1" type="ORF">HHO38_17800</name>
</gene>
<protein>
    <submittedName>
        <fullName evidence="1">Sigma-70 family RNA polymerase sigma factor</fullName>
    </submittedName>
</protein>
<sequence length="185" mass="21877">MATKDVKDFNGWFNRSYARLKERLSIYGKIDEDAFHDAYLAVRKQVMFSGGIEDWESYFFGCYRRILQSGARYGNRYSCPGDEYFVRLGETDRTEETEEREGMLTGCDRLVRDIQNFLRCHFSYEDYRIFMLRFYETGSSFRTIARHMGEKTSVVTQRAQAMMESLRANRKFIARRRLIMAGEAA</sequence>
<dbReference type="RefSeq" id="WP_170106153.1">
    <property type="nucleotide sequence ID" value="NZ_CP051672.1"/>
</dbReference>
<organism evidence="1 2">
    <name type="scientific">Parabacteroides distasonis</name>
    <dbReference type="NCBI Taxonomy" id="823"/>
    <lineage>
        <taxon>Bacteria</taxon>
        <taxon>Pseudomonadati</taxon>
        <taxon>Bacteroidota</taxon>
        <taxon>Bacteroidia</taxon>
        <taxon>Bacteroidales</taxon>
        <taxon>Tannerellaceae</taxon>
        <taxon>Parabacteroides</taxon>
    </lineage>
</organism>
<name>A0A7L5EL31_PARDI</name>
<evidence type="ECO:0000313" key="1">
    <source>
        <dbReference type="EMBL" id="QJE30029.1"/>
    </source>
</evidence>
<accession>A0A7L5EL31</accession>
<dbReference type="AlphaFoldDB" id="A0A7L5EL31"/>
<evidence type="ECO:0000313" key="2">
    <source>
        <dbReference type="Proteomes" id="UP000501982"/>
    </source>
</evidence>
<reference evidence="1 2" key="1">
    <citation type="submission" date="2020-04" db="EMBL/GenBank/DDBJ databases">
        <title>Complete Genomes and Methylome analysis of CBBP consortium that reverse antibiotic-induced susceptibility to vancomycin-resistant Enterococcus faecium infection.</title>
        <authorList>
            <person name="Fomenkov A."/>
            <person name="Zhang Z."/>
            <person name="Pamer E."/>
            <person name="Roberts R.J."/>
        </authorList>
    </citation>
    <scope>NUCLEOTIDE SEQUENCE [LARGE SCALE GENOMIC DNA]</scope>
    <source>
        <strain evidence="2">CBBP</strain>
    </source>
</reference>
<dbReference type="Proteomes" id="UP000501982">
    <property type="component" value="Chromosome"/>
</dbReference>